<organism evidence="4 5">
    <name type="scientific">Chara braunii</name>
    <name type="common">Braun's stonewort</name>
    <dbReference type="NCBI Taxonomy" id="69332"/>
    <lineage>
        <taxon>Eukaryota</taxon>
        <taxon>Viridiplantae</taxon>
        <taxon>Streptophyta</taxon>
        <taxon>Charophyceae</taxon>
        <taxon>Charales</taxon>
        <taxon>Characeae</taxon>
        <taxon>Chara</taxon>
    </lineage>
</organism>
<dbReference type="SUPFAM" id="SSF47113">
    <property type="entry name" value="Histone-fold"/>
    <property type="match status" value="1"/>
</dbReference>
<feature type="compositionally biased region" description="Acidic residues" evidence="2">
    <location>
        <begin position="716"/>
        <end position="728"/>
    </location>
</feature>
<comment type="similarity">
    <text evidence="1">Belongs to the histone H3 family.</text>
</comment>
<feature type="compositionally biased region" description="Basic and acidic residues" evidence="2">
    <location>
        <begin position="1366"/>
        <end position="1389"/>
    </location>
</feature>
<feature type="compositionally biased region" description="Basic and acidic residues" evidence="2">
    <location>
        <begin position="1450"/>
        <end position="1462"/>
    </location>
</feature>
<evidence type="ECO:0000313" key="4">
    <source>
        <dbReference type="EMBL" id="GBG62096.1"/>
    </source>
</evidence>
<dbReference type="InterPro" id="IPR000164">
    <property type="entry name" value="Histone_H3/CENP-A"/>
</dbReference>
<feature type="compositionally biased region" description="Basic and acidic residues" evidence="2">
    <location>
        <begin position="1396"/>
        <end position="1405"/>
    </location>
</feature>
<dbReference type="Gramene" id="GBG62096">
    <property type="protein sequence ID" value="GBG62096"/>
    <property type="gene ID" value="CBR_g28572"/>
</dbReference>
<feature type="region of interest" description="Disordered" evidence="2">
    <location>
        <begin position="445"/>
        <end position="471"/>
    </location>
</feature>
<evidence type="ECO:0000256" key="1">
    <source>
        <dbReference type="ARBA" id="ARBA00010343"/>
    </source>
</evidence>
<name>A0A388JWC1_CHABU</name>
<comment type="caution">
    <text evidence="4">The sequence shown here is derived from an EMBL/GenBank/DDBJ whole genome shotgun (WGS) entry which is preliminary data.</text>
</comment>
<feature type="compositionally biased region" description="Basic and acidic residues" evidence="2">
    <location>
        <begin position="445"/>
        <end position="461"/>
    </location>
</feature>
<dbReference type="STRING" id="69332.A0A388JWC1"/>
<evidence type="ECO:0000256" key="2">
    <source>
        <dbReference type="SAM" id="MobiDB-lite"/>
    </source>
</evidence>
<proteinExistence type="inferred from homology"/>
<dbReference type="GO" id="GO:0003677">
    <property type="term" value="F:DNA binding"/>
    <property type="evidence" value="ECO:0007669"/>
    <property type="project" value="InterPro"/>
</dbReference>
<dbReference type="SMART" id="SM00428">
    <property type="entry name" value="H3"/>
    <property type="match status" value="1"/>
</dbReference>
<gene>
    <name evidence="4" type="ORF">CBR_g28572</name>
</gene>
<reference evidence="4 5" key="1">
    <citation type="journal article" date="2018" name="Cell">
        <title>The Chara Genome: Secondary Complexity and Implications for Plant Terrestrialization.</title>
        <authorList>
            <person name="Nishiyama T."/>
            <person name="Sakayama H."/>
            <person name="Vries J.D."/>
            <person name="Buschmann H."/>
            <person name="Saint-Marcoux D."/>
            <person name="Ullrich K.K."/>
            <person name="Haas F.B."/>
            <person name="Vanderstraeten L."/>
            <person name="Becker D."/>
            <person name="Lang D."/>
            <person name="Vosolsobe S."/>
            <person name="Rombauts S."/>
            <person name="Wilhelmsson P.K.I."/>
            <person name="Janitza P."/>
            <person name="Kern R."/>
            <person name="Heyl A."/>
            <person name="Rumpler F."/>
            <person name="Villalobos L.I.A.C."/>
            <person name="Clay J.M."/>
            <person name="Skokan R."/>
            <person name="Toyoda A."/>
            <person name="Suzuki Y."/>
            <person name="Kagoshima H."/>
            <person name="Schijlen E."/>
            <person name="Tajeshwar N."/>
            <person name="Catarino B."/>
            <person name="Hetherington A.J."/>
            <person name="Saltykova A."/>
            <person name="Bonnot C."/>
            <person name="Breuninger H."/>
            <person name="Symeonidi A."/>
            <person name="Radhakrishnan G.V."/>
            <person name="Van Nieuwerburgh F."/>
            <person name="Deforce D."/>
            <person name="Chang C."/>
            <person name="Karol K.G."/>
            <person name="Hedrich R."/>
            <person name="Ulvskov P."/>
            <person name="Glockner G."/>
            <person name="Delwiche C.F."/>
            <person name="Petrasek J."/>
            <person name="Van de Peer Y."/>
            <person name="Friml J."/>
            <person name="Beilby M."/>
            <person name="Dolan L."/>
            <person name="Kohara Y."/>
            <person name="Sugano S."/>
            <person name="Fujiyama A."/>
            <person name="Delaux P.-M."/>
            <person name="Quint M."/>
            <person name="TheiBen G."/>
            <person name="Hagemann M."/>
            <person name="Harholt J."/>
            <person name="Dunand C."/>
            <person name="Zachgo S."/>
            <person name="Langdale J."/>
            <person name="Maumus F."/>
            <person name="Straeten D.V.D."/>
            <person name="Gould S.B."/>
            <person name="Rensing S.A."/>
        </authorList>
    </citation>
    <scope>NUCLEOTIDE SEQUENCE [LARGE SCALE GENOMIC DNA]</scope>
    <source>
        <strain evidence="4 5">S276</strain>
    </source>
</reference>
<feature type="domain" description="Core Histone H2A/H2B/H3" evidence="3">
    <location>
        <begin position="339"/>
        <end position="420"/>
    </location>
</feature>
<dbReference type="Proteomes" id="UP000265515">
    <property type="component" value="Unassembled WGS sequence"/>
</dbReference>
<feature type="compositionally biased region" description="Basic and acidic residues" evidence="2">
    <location>
        <begin position="1424"/>
        <end position="1443"/>
    </location>
</feature>
<evidence type="ECO:0000259" key="3">
    <source>
        <dbReference type="Pfam" id="PF00125"/>
    </source>
</evidence>
<dbReference type="InterPro" id="IPR009072">
    <property type="entry name" value="Histone-fold"/>
</dbReference>
<accession>A0A388JWC1</accession>
<feature type="region of interest" description="Disordered" evidence="2">
    <location>
        <begin position="1314"/>
        <end position="1495"/>
    </location>
</feature>
<dbReference type="GO" id="GO:0030527">
    <property type="term" value="F:structural constituent of chromatin"/>
    <property type="evidence" value="ECO:0007669"/>
    <property type="project" value="InterPro"/>
</dbReference>
<feature type="region of interest" description="Disordered" evidence="2">
    <location>
        <begin position="714"/>
        <end position="744"/>
    </location>
</feature>
<evidence type="ECO:0000313" key="5">
    <source>
        <dbReference type="Proteomes" id="UP000265515"/>
    </source>
</evidence>
<dbReference type="PROSITE" id="PS00959">
    <property type="entry name" value="HISTONE_H3_2"/>
    <property type="match status" value="1"/>
</dbReference>
<dbReference type="PRINTS" id="PR00622">
    <property type="entry name" value="HISTONEH3"/>
</dbReference>
<dbReference type="GO" id="GO:0046982">
    <property type="term" value="F:protein heterodimerization activity"/>
    <property type="evidence" value="ECO:0007669"/>
    <property type="project" value="InterPro"/>
</dbReference>
<dbReference type="InterPro" id="IPR007125">
    <property type="entry name" value="H2A/H2B/H3"/>
</dbReference>
<feature type="compositionally biased region" description="Basic residues" evidence="2">
    <location>
        <begin position="1355"/>
        <end position="1365"/>
    </location>
</feature>
<sequence length="1561" mass="173929">MACTTHTAGCFFPPLRNPVDSEVVEGKVFTGEDGSTYTHARGQEATYDGVCSQIWDHVTMRSDVLSAMDSGARVIPEGQLQQHMAPEKYGYRVNWVPGCLHPAVVDGKVTMAARLQSGHWLPLGWMHAGIVEHWQFLVVLARVSIFNMNVKDHVLVVEHAKRCWEKIREEKRQMVCAGYDSIADHGMWSMVEGSCTAQEHADGQNKYTARIRRRHGCTTVLGWVPVVCPMAYEHGGDVTMRFRDPLGAPFHLTYSDGLLRDIRYLSENGLAAQGDMGGPSDVAMSQSPGKKKKCTSGLPRGQTPAGKNKVNPKAVPGTGDTAGARTQVPRRRRRPGLATLSEIIKLQRSTDLCLAFRPFLRLVREVVERDIAPGMGVRFQMTEVRALMEATEAYLVANFENTNEVVIHSKRVTIQVRDIRPVDRLSKPRWVEKYQGMLDEKARAEERQERMEARQAERDGSRAGAKKRKAVSRMCEEGDVDMTMQQTGGTYTPASLGKLLRTVTRNGGMLVDGLKDELKSGAAEILVLSRMKDIIQTPPEDFQDVPVIVADGVEYILLDQLVDFMKNSDDDRNVIHEALHEVTEFALQGQDLIEFVPARTKDNIISGRPLWGELLSATLERLGLVSCDVEKQREREEGWKVMATETNLAIIPDNGQTSAAQESITSVTIDVPPMQIATREELVCCDIFNAFTMEKEQCDRGFEETDLPSCFAEYTDSAEEEDEEEDEGASSYDVEVSGNDVSSDEENEEHDVYYVLKAVGGQVTKGWAHAILRLARVFPDPHKVLRVVMKGATPDGALQYATVTSIMKSCNKGKKWSQNGQRSTGVRLWQAFHVITNFELTSCKGMLGRGDKRTHGQEMGVVDDAGPSSLGAVNLVSDESEDAGAPENVDGKGGTFEEQQLQPVESFDSSRKLATLIFSARGDIGMSQSDIDALLSLLTDPRFCTRDIACRNSRECLTWAWSLAEAAGWKKLDLRCDDWPRDAHAILWHRDWRTTFLSIFHIALQKCETVSSLEVSPSSEHLSISGLRSGALSYHIQSIIRAEKGVDENGNPRYVIALSLYSDKTHTDGRQKQTAYPLMMSLADHASEATLLAYLPVLHHRPRDKGWGLQSTALRKQKTIILHKTLSVVLQSAKEASHDGIMIPTTGFGDITVYPFLLNYIQDYPERCALAIVKFGVCPTCTVFKNDFDVIADFTDSRRSQMLETHLTADVFTADDIDVRRPAEAQMSELNMHGHVQQNDLWGFYRGPNGDDPQLDYHLSLQPDRMHTIKHDIFLHMIDAFWTAAFEKLSHLPQTEILKELDARLQSVSQRGILKLKERNESPPTTPAPRNRVSGVKNRPSKAPEKRSREDGMSKVHRRTKKRITYKKDRMVEIIDLRASDDMHSGAREEAEEEHDQSISEKSDGAENETTSDEGGEGGDSETSDGHSRDTHDADDEESRRSDNTTQDEGGDRAGEDDRSADGRGSSPSPGRTRRTREPESGGEGGAADAPSIDRQLVRHDNAVKKGKQNVLKLLLLHNDYVVTAQSDDISLMRECRCDERTVETAVEFGRCENGCEMPSS</sequence>
<dbReference type="PANTHER" id="PTHR45810">
    <property type="entry name" value="HISTONE H3.2"/>
    <property type="match status" value="1"/>
</dbReference>
<dbReference type="EMBL" id="BFEA01000025">
    <property type="protein sequence ID" value="GBG62096.1"/>
    <property type="molecule type" value="Genomic_DNA"/>
</dbReference>
<feature type="compositionally biased region" description="Acidic residues" evidence="2">
    <location>
        <begin position="1406"/>
        <end position="1423"/>
    </location>
</feature>
<dbReference type="GO" id="GO:0000786">
    <property type="term" value="C:nucleosome"/>
    <property type="evidence" value="ECO:0007669"/>
    <property type="project" value="InterPro"/>
</dbReference>
<feature type="region of interest" description="Disordered" evidence="2">
    <location>
        <begin position="275"/>
        <end position="332"/>
    </location>
</feature>
<dbReference type="InterPro" id="IPR041078">
    <property type="entry name" value="Plavaka"/>
</dbReference>
<keyword evidence="5" id="KW-1185">Reference proteome</keyword>
<dbReference type="Pfam" id="PF18759">
    <property type="entry name" value="Plavaka"/>
    <property type="match status" value="1"/>
</dbReference>
<dbReference type="Gene3D" id="1.10.20.10">
    <property type="entry name" value="Histone, subunit A"/>
    <property type="match status" value="1"/>
</dbReference>
<protein>
    <recommendedName>
        <fullName evidence="3">Core Histone H2A/H2B/H3 domain-containing protein</fullName>
    </recommendedName>
</protein>
<dbReference type="OrthoDB" id="3208495at2759"/>
<feature type="compositionally biased region" description="Basic and acidic residues" evidence="2">
    <location>
        <begin position="1342"/>
        <end position="1354"/>
    </location>
</feature>
<dbReference type="Pfam" id="PF00125">
    <property type="entry name" value="Histone"/>
    <property type="match status" value="1"/>
</dbReference>